<dbReference type="KEGG" id="ccb:Clocel_3959"/>
<accession>D9SLI5</accession>
<evidence type="ECO:0000313" key="2">
    <source>
        <dbReference type="Proteomes" id="UP000002730"/>
    </source>
</evidence>
<dbReference type="STRING" id="573061.Clocel_3959"/>
<dbReference type="RefSeq" id="WP_010073966.1">
    <property type="nucleotide sequence ID" value="NC_014393.1"/>
</dbReference>
<reference evidence="1 2" key="1">
    <citation type="submission" date="2010-08" db="EMBL/GenBank/DDBJ databases">
        <title>Complete sequence of Clostridium cellulovorans 743B.</title>
        <authorList>
            <consortium name="US DOE Joint Genome Institute"/>
            <person name="Lucas S."/>
            <person name="Copeland A."/>
            <person name="Lapidus A."/>
            <person name="Cheng J.-F."/>
            <person name="Bruce D."/>
            <person name="Goodwin L."/>
            <person name="Pitluck S."/>
            <person name="Chertkov O."/>
            <person name="Detter J.C."/>
            <person name="Han C."/>
            <person name="Tapia R."/>
            <person name="Land M."/>
            <person name="Hauser L."/>
            <person name="Chang Y.-J."/>
            <person name="Jeffries C."/>
            <person name="Kyrpides N."/>
            <person name="Ivanova N."/>
            <person name="Mikhailova N."/>
            <person name="Hemme C.L."/>
            <person name="Woyke T."/>
        </authorList>
    </citation>
    <scope>NUCLEOTIDE SEQUENCE [LARGE SCALE GENOMIC DNA]</scope>
    <source>
        <strain evidence="2">ATCC 35296 / DSM 3052 / OCM 3 / 743B</strain>
    </source>
</reference>
<dbReference type="Gene3D" id="1.10.10.60">
    <property type="entry name" value="Homeodomain-like"/>
    <property type="match status" value="1"/>
</dbReference>
<keyword evidence="2" id="KW-1185">Reference proteome</keyword>
<dbReference type="eggNOG" id="COG1961">
    <property type="taxonomic scope" value="Bacteria"/>
</dbReference>
<dbReference type="OrthoDB" id="9792035at2"/>
<protein>
    <submittedName>
        <fullName evidence="1">Sigma-70 region 4 type 2</fullName>
    </submittedName>
</protein>
<dbReference type="EMBL" id="CP002160">
    <property type="protein sequence ID" value="ADL53622.1"/>
    <property type="molecule type" value="Genomic_DNA"/>
</dbReference>
<dbReference type="AlphaFoldDB" id="D9SLI5"/>
<dbReference type="HOGENOM" id="CLU_129757_0_0_9"/>
<sequence length="136" mass="15630">MTDAQKIQIGNLREAGLGYKKIAEQMELSENTVKTYCRRHGLGGKMAEQGEVKKDVCLCCGVAIKQNPGRKKKKFCSDRCRNKWWNAHLDKVNRKAMYEYECPYCKKPFTVYGNANRKYCSHECYIADRFGGGIDD</sequence>
<proteinExistence type="predicted"/>
<evidence type="ECO:0000313" key="1">
    <source>
        <dbReference type="EMBL" id="ADL53622.1"/>
    </source>
</evidence>
<dbReference type="Proteomes" id="UP000002730">
    <property type="component" value="Chromosome"/>
</dbReference>
<name>D9SLI5_CLOC7</name>
<gene>
    <name evidence="1" type="ordered locus">Clocel_3959</name>
</gene>
<organism evidence="1 2">
    <name type="scientific">Clostridium cellulovorans (strain ATCC 35296 / DSM 3052 / OCM 3 / 743B)</name>
    <dbReference type="NCBI Taxonomy" id="573061"/>
    <lineage>
        <taxon>Bacteria</taxon>
        <taxon>Bacillati</taxon>
        <taxon>Bacillota</taxon>
        <taxon>Clostridia</taxon>
        <taxon>Eubacteriales</taxon>
        <taxon>Clostridiaceae</taxon>
        <taxon>Clostridium</taxon>
    </lineage>
</organism>